<gene>
    <name evidence="2" type="ORF">EYF80_031367</name>
</gene>
<feature type="region of interest" description="Disordered" evidence="1">
    <location>
        <begin position="1"/>
        <end position="24"/>
    </location>
</feature>
<evidence type="ECO:0000313" key="2">
    <source>
        <dbReference type="EMBL" id="TNN58416.1"/>
    </source>
</evidence>
<name>A0A4Z2GY21_9TELE</name>
<dbReference type="EMBL" id="SRLO01000379">
    <property type="protein sequence ID" value="TNN58416.1"/>
    <property type="molecule type" value="Genomic_DNA"/>
</dbReference>
<feature type="compositionally biased region" description="Basic and acidic residues" evidence="1">
    <location>
        <begin position="1"/>
        <end position="22"/>
    </location>
</feature>
<evidence type="ECO:0000313" key="3">
    <source>
        <dbReference type="Proteomes" id="UP000314294"/>
    </source>
</evidence>
<proteinExistence type="predicted"/>
<keyword evidence="3" id="KW-1185">Reference proteome</keyword>
<reference evidence="2 3" key="1">
    <citation type="submission" date="2019-03" db="EMBL/GenBank/DDBJ databases">
        <title>First draft genome of Liparis tanakae, snailfish: a comprehensive survey of snailfish specific genes.</title>
        <authorList>
            <person name="Kim W."/>
            <person name="Song I."/>
            <person name="Jeong J.-H."/>
            <person name="Kim D."/>
            <person name="Kim S."/>
            <person name="Ryu S."/>
            <person name="Song J.Y."/>
            <person name="Lee S.K."/>
        </authorList>
    </citation>
    <scope>NUCLEOTIDE SEQUENCE [LARGE SCALE GENOMIC DNA]</scope>
    <source>
        <tissue evidence="2">Muscle</tissue>
    </source>
</reference>
<comment type="caution">
    <text evidence="2">The sequence shown here is derived from an EMBL/GenBank/DDBJ whole genome shotgun (WGS) entry which is preliminary data.</text>
</comment>
<accession>A0A4Z2GY21</accession>
<sequence>MDYPEERERQPEREKANRRDSTTKIPECSIIRNRLRQSCWGELVDVAQQGSGPERANNMPACCETTAPQERRGTG</sequence>
<dbReference type="AlphaFoldDB" id="A0A4Z2GY21"/>
<dbReference type="Proteomes" id="UP000314294">
    <property type="component" value="Unassembled WGS sequence"/>
</dbReference>
<feature type="region of interest" description="Disordered" evidence="1">
    <location>
        <begin position="50"/>
        <end position="75"/>
    </location>
</feature>
<evidence type="ECO:0000256" key="1">
    <source>
        <dbReference type="SAM" id="MobiDB-lite"/>
    </source>
</evidence>
<organism evidence="2 3">
    <name type="scientific">Liparis tanakae</name>
    <name type="common">Tanaka's snailfish</name>
    <dbReference type="NCBI Taxonomy" id="230148"/>
    <lineage>
        <taxon>Eukaryota</taxon>
        <taxon>Metazoa</taxon>
        <taxon>Chordata</taxon>
        <taxon>Craniata</taxon>
        <taxon>Vertebrata</taxon>
        <taxon>Euteleostomi</taxon>
        <taxon>Actinopterygii</taxon>
        <taxon>Neopterygii</taxon>
        <taxon>Teleostei</taxon>
        <taxon>Neoteleostei</taxon>
        <taxon>Acanthomorphata</taxon>
        <taxon>Eupercaria</taxon>
        <taxon>Perciformes</taxon>
        <taxon>Cottioidei</taxon>
        <taxon>Cottales</taxon>
        <taxon>Liparidae</taxon>
        <taxon>Liparis</taxon>
    </lineage>
</organism>
<protein>
    <submittedName>
        <fullName evidence="2">Uncharacterized protein</fullName>
    </submittedName>
</protein>